<dbReference type="Pfam" id="PF00300">
    <property type="entry name" value="His_Phos_1"/>
    <property type="match status" value="1"/>
</dbReference>
<dbReference type="AlphaFoldDB" id="A0AA96WD60"/>
<organism evidence="2">
    <name type="scientific">Leptolyngbya sp. NK1-12</name>
    <dbReference type="NCBI Taxonomy" id="2547451"/>
    <lineage>
        <taxon>Bacteria</taxon>
        <taxon>Bacillati</taxon>
        <taxon>Cyanobacteriota</taxon>
        <taxon>Cyanophyceae</taxon>
        <taxon>Leptolyngbyales</taxon>
        <taxon>Leptolyngbyaceae</taxon>
        <taxon>Leptolyngbya group</taxon>
        <taxon>Leptolyngbya</taxon>
    </lineage>
</organism>
<reference evidence="2" key="1">
    <citation type="submission" date="2020-05" db="EMBL/GenBank/DDBJ databases">
        <authorList>
            <person name="Zhu T."/>
            <person name="Keshari N."/>
            <person name="Lu X."/>
        </authorList>
    </citation>
    <scope>NUCLEOTIDE SEQUENCE</scope>
    <source>
        <strain evidence="2">NK1-12</strain>
    </source>
</reference>
<dbReference type="RefSeq" id="WP_316434631.1">
    <property type="nucleotide sequence ID" value="NZ_CP053586.1"/>
</dbReference>
<proteinExistence type="predicted"/>
<accession>A0AA96WD60</accession>
<dbReference type="GO" id="GO:0101006">
    <property type="term" value="F:protein histidine phosphatase activity"/>
    <property type="evidence" value="ECO:0007669"/>
    <property type="project" value="InterPro"/>
</dbReference>
<dbReference type="PANTHER" id="PTHR20935:SF0">
    <property type="entry name" value="SERINE_THREONINE-PROTEIN PHOSPHATASE PGAM5, MITOCHONDRIAL"/>
    <property type="match status" value="1"/>
</dbReference>
<evidence type="ECO:0000256" key="1">
    <source>
        <dbReference type="ARBA" id="ARBA00022801"/>
    </source>
</evidence>
<dbReference type="GO" id="GO:0005737">
    <property type="term" value="C:cytoplasm"/>
    <property type="evidence" value="ECO:0007669"/>
    <property type="project" value="InterPro"/>
</dbReference>
<sequence length="166" mass="18884">MAQIELYMIRHGLAGERGTYANDDERPLTEEGIRRTRRVAKRLHALNIRFDRILTSPLARARQTAEILQTYKLGQLEESPHLAPGGDLSVWLSWLQQWRQSGGDCLAIVGHEPDLGEWAEILVWGKPQQHLILKKAGIIGLILPEADSPIGRSQMFWLTPPRFFVD</sequence>
<dbReference type="InterPro" id="IPR029033">
    <property type="entry name" value="His_PPase_superfam"/>
</dbReference>
<protein>
    <submittedName>
        <fullName evidence="2">Phosphohistidine phosphatase SixA</fullName>
    </submittedName>
</protein>
<gene>
    <name evidence="2" type="primary">sixA</name>
    <name evidence="2" type="ORF">HJG54_09445</name>
</gene>
<dbReference type="SMART" id="SM00855">
    <property type="entry name" value="PGAM"/>
    <property type="match status" value="1"/>
</dbReference>
<dbReference type="SUPFAM" id="SSF53254">
    <property type="entry name" value="Phosphoglycerate mutase-like"/>
    <property type="match status" value="1"/>
</dbReference>
<dbReference type="Gene3D" id="3.40.50.1240">
    <property type="entry name" value="Phosphoglycerate mutase-like"/>
    <property type="match status" value="1"/>
</dbReference>
<dbReference type="InterPro" id="IPR051021">
    <property type="entry name" value="Mito_Ser/Thr_phosphatase"/>
</dbReference>
<dbReference type="EMBL" id="CP053586">
    <property type="protein sequence ID" value="WNZ23063.1"/>
    <property type="molecule type" value="Genomic_DNA"/>
</dbReference>
<dbReference type="InterPro" id="IPR013078">
    <property type="entry name" value="His_Pase_superF_clade-1"/>
</dbReference>
<dbReference type="CDD" id="cd07067">
    <property type="entry name" value="HP_PGM_like"/>
    <property type="match status" value="1"/>
</dbReference>
<keyword evidence="1" id="KW-0378">Hydrolase</keyword>
<dbReference type="InterPro" id="IPR004449">
    <property type="entry name" value="SixA"/>
</dbReference>
<name>A0AA96WD60_9CYAN</name>
<evidence type="ECO:0000313" key="2">
    <source>
        <dbReference type="EMBL" id="WNZ23063.1"/>
    </source>
</evidence>
<dbReference type="PANTHER" id="PTHR20935">
    <property type="entry name" value="PHOSPHOGLYCERATE MUTASE-RELATED"/>
    <property type="match status" value="1"/>
</dbReference>
<dbReference type="NCBIfam" id="TIGR00249">
    <property type="entry name" value="sixA"/>
    <property type="match status" value="1"/>
</dbReference>